<evidence type="ECO:0000259" key="7">
    <source>
        <dbReference type="Pfam" id="PF10334"/>
    </source>
</evidence>
<dbReference type="PRINTS" id="PR02047">
    <property type="entry name" value="BREFELDNASP4"/>
</dbReference>
<feature type="domain" description="DUF2421" evidence="7">
    <location>
        <begin position="807"/>
        <end position="1020"/>
    </location>
</feature>
<feature type="transmembrane region" description="Helical" evidence="6">
    <location>
        <begin position="296"/>
        <end position="315"/>
    </location>
</feature>
<dbReference type="InterPro" id="IPR013078">
    <property type="entry name" value="His_Pase_superF_clade-1"/>
</dbReference>
<evidence type="ECO:0000256" key="1">
    <source>
        <dbReference type="ARBA" id="ARBA00004141"/>
    </source>
</evidence>
<feature type="transmembrane region" description="Helical" evidence="6">
    <location>
        <begin position="209"/>
        <end position="231"/>
    </location>
</feature>
<dbReference type="InterPro" id="IPR018820">
    <property type="entry name" value="BRE4-related_DUF2421"/>
</dbReference>
<dbReference type="EMBL" id="RYZI01000488">
    <property type="protein sequence ID" value="RWA05019.1"/>
    <property type="molecule type" value="Genomic_DNA"/>
</dbReference>
<organism evidence="8 9">
    <name type="scientific">Xylaria grammica</name>
    <dbReference type="NCBI Taxonomy" id="363999"/>
    <lineage>
        <taxon>Eukaryota</taxon>
        <taxon>Fungi</taxon>
        <taxon>Dikarya</taxon>
        <taxon>Ascomycota</taxon>
        <taxon>Pezizomycotina</taxon>
        <taxon>Sordariomycetes</taxon>
        <taxon>Xylariomycetidae</taxon>
        <taxon>Xylariales</taxon>
        <taxon>Xylariaceae</taxon>
        <taxon>Xylaria</taxon>
    </lineage>
</organism>
<dbReference type="Proteomes" id="UP000286045">
    <property type="component" value="Unassembled WGS sequence"/>
</dbReference>
<sequence>MESRRRSSSIPSRKDSGGTSGENSLTRRLSRSLRLGNHQEKRQARSDSVGSLDRIFDTQGSCEPQLPITRAPSLTSNEQSFIDNAHGISEKRDGFFDAVFLPPEDIDSQTLMDRAEGTLPLAFRKKDPLSLTQFFPRQCHEAWSVIRRVTTTRSGIKLLKSFLGFFISYILCLVPVVRERFGRYAYIMVISSILNHPGRTLGAQVDGTFLTILGTATGLGWGSFGLWVSVVTATARVGFGAILALFLFVHIFTIACLRSYYIRTYQFVICAGIAIAYTCLAQISRTEISWSKLLSYGVPWLIGQAISLVLCAIIAPDAGSRPLAVGIHQIFGIMLDGIPPVQDSVRMRRRLAQAFVSMSQVHRDLVIDFSITTLSPKDVLVLRNSVQAVIRTLCRLSKYAMGDAPDPGNSPHEELPEFIIEMDRRAAVWGQTEEEEMTTFVIESLGTPTGNLLLSMKSALQCCDAALMDMCGHRRYLGPPYNISSDIPSALVDLQKQITTFNNRREEVLASKRLPHTYSRFPEVVKIFAFCLSLHQAANSIEHLVTRLRELQQRQPTYPYFHLPSYPFGKAIHRTNAQVRHDRGGVTAGSYFRSFNDIAKIIKKIKSRDFQPVQQKGASTDGHYDTNPATTTVDDLTNSSNSREVRFRHRIWTLLHRMQGFETRFGLKTALVTSLLAVPAYLVDGHAWWDRYDGWWSVVMAWLIMGPRTGGNVQDLFTRAFCAVLGSLWAGVAYAAGNGNPYVMAVFAVIFRSGMVGCISFTVVSLSEVIEGGRPSVVEIAATRGASMVFGVVASIIVNWVLWPFVARHDLRKGLASMIFNCSIVYRSTISQYAYYEEGNTPTEEDVKNSEILEGRLREGFVRLRQLLGLTRHEVRLRAPFDPLPYSALTSACEQLFDHIVTVRQSCLFYHPHFIGDDSEAAMELLSYRRDQIATVLTNLYVLSGALRAGRPVPKYLPSAAVARKRLIDRVLEVEREYAAGVNLTSEEQQRELRLAQIYSYSYNDSLTGCVKQVKQLEKYTKIIVGEQGTGKPSTWKWDQHHEQGSINYTTIGGFFLQDDTATDPKTFDYVRYPVPLVNFGAIVSYPTDKEFDRHGKKTQWQRFEHYVNILNRKADKNTQYKVLFMARHGEGYHNAAESYYGTPAWNCYWGPLDGNGTVIWKDAHLTDAGLAQCTKANEFWKYALAVAKIPAPQTYYSSPLTRSATTANLTFASLDLPETRPFAPTVKELLREGISIRSCDERSSKTALKTLLPGFKFEDGFTETDLLWRGDEGETSEAQARRAKAALDDIFRHDGSTWISLTTHSGQIATALKVLGHRVFSLSTGQAIPVLVKAKTVGEAPSATTLVSFTPEATCFTPPVTSIQDQGCVCSSAASAIVSATATPTPA</sequence>
<feature type="transmembrane region" description="Helical" evidence="6">
    <location>
        <begin position="237"/>
        <end position="257"/>
    </location>
</feature>
<dbReference type="PANTHER" id="PTHR47804:SF3">
    <property type="entry name" value="PROTEIN BRE4"/>
    <property type="match status" value="1"/>
</dbReference>
<comment type="subcellular location">
    <subcellularLocation>
        <location evidence="1">Membrane</location>
        <topology evidence="1">Multi-pass membrane protein</topology>
    </subcellularLocation>
</comment>
<feature type="compositionally biased region" description="Low complexity" evidence="5">
    <location>
        <begin position="24"/>
        <end position="35"/>
    </location>
</feature>
<keyword evidence="9" id="KW-1185">Reference proteome</keyword>
<evidence type="ECO:0000256" key="5">
    <source>
        <dbReference type="SAM" id="MobiDB-lite"/>
    </source>
</evidence>
<dbReference type="InterPro" id="IPR023244">
    <property type="entry name" value="Brefeldin_A-sensitivity_4"/>
</dbReference>
<dbReference type="STRING" id="363999.A0A439CS55"/>
<feature type="transmembrane region" description="Helical" evidence="6">
    <location>
        <begin position="742"/>
        <end position="764"/>
    </location>
</feature>
<evidence type="ECO:0000256" key="3">
    <source>
        <dbReference type="ARBA" id="ARBA00022989"/>
    </source>
</evidence>
<dbReference type="GO" id="GO:0016020">
    <property type="term" value="C:membrane"/>
    <property type="evidence" value="ECO:0007669"/>
    <property type="project" value="UniProtKB-SubCell"/>
</dbReference>
<feature type="compositionally biased region" description="Polar residues" evidence="5">
    <location>
        <begin position="627"/>
        <end position="637"/>
    </location>
</feature>
<feature type="transmembrane region" description="Helical" evidence="6">
    <location>
        <begin position="158"/>
        <end position="177"/>
    </location>
</feature>
<keyword evidence="4 6" id="KW-0472">Membrane</keyword>
<feature type="region of interest" description="Disordered" evidence="5">
    <location>
        <begin position="615"/>
        <end position="637"/>
    </location>
</feature>
<evidence type="ECO:0000256" key="4">
    <source>
        <dbReference type="ARBA" id="ARBA00023136"/>
    </source>
</evidence>
<evidence type="ECO:0000256" key="2">
    <source>
        <dbReference type="ARBA" id="ARBA00022692"/>
    </source>
</evidence>
<accession>A0A439CS55</accession>
<comment type="caution">
    <text evidence="8">The sequence shown here is derived from an EMBL/GenBank/DDBJ whole genome shotgun (WGS) entry which is preliminary data.</text>
</comment>
<keyword evidence="2 6" id="KW-0812">Transmembrane</keyword>
<dbReference type="Pfam" id="PF10334">
    <property type="entry name" value="BRE4"/>
    <property type="match status" value="1"/>
</dbReference>
<feature type="transmembrane region" description="Helical" evidence="6">
    <location>
        <begin position="785"/>
        <end position="803"/>
    </location>
</feature>
<dbReference type="PANTHER" id="PTHR47804">
    <property type="entry name" value="60S RIBOSOMAL PROTEIN L19"/>
    <property type="match status" value="1"/>
</dbReference>
<evidence type="ECO:0000313" key="9">
    <source>
        <dbReference type="Proteomes" id="UP000286045"/>
    </source>
</evidence>
<proteinExistence type="predicted"/>
<dbReference type="CDD" id="cd07067">
    <property type="entry name" value="HP_PGM_like"/>
    <property type="match status" value="1"/>
</dbReference>
<dbReference type="Pfam" id="PF00300">
    <property type="entry name" value="His_Phos_1"/>
    <property type="match status" value="1"/>
</dbReference>
<evidence type="ECO:0000256" key="6">
    <source>
        <dbReference type="SAM" id="Phobius"/>
    </source>
</evidence>
<dbReference type="InterPro" id="IPR052430">
    <property type="entry name" value="IVT-Associated"/>
</dbReference>
<feature type="transmembrane region" description="Helical" evidence="6">
    <location>
        <begin position="264"/>
        <end position="284"/>
    </location>
</feature>
<dbReference type="InterPro" id="IPR029033">
    <property type="entry name" value="His_PPase_superfam"/>
</dbReference>
<dbReference type="SUPFAM" id="SSF53254">
    <property type="entry name" value="Phosphoglycerate mutase-like"/>
    <property type="match status" value="1"/>
</dbReference>
<protein>
    <recommendedName>
        <fullName evidence="7">DUF2421 domain-containing protein</fullName>
    </recommendedName>
</protein>
<evidence type="ECO:0000313" key="8">
    <source>
        <dbReference type="EMBL" id="RWA05019.1"/>
    </source>
</evidence>
<keyword evidence="3 6" id="KW-1133">Transmembrane helix</keyword>
<reference evidence="8 9" key="1">
    <citation type="submission" date="2018-12" db="EMBL/GenBank/DDBJ databases">
        <title>Draft genome sequence of Xylaria grammica IHI A82.</title>
        <authorList>
            <person name="Buettner E."/>
            <person name="Kellner H."/>
        </authorList>
    </citation>
    <scope>NUCLEOTIDE SEQUENCE [LARGE SCALE GENOMIC DNA]</scope>
    <source>
        <strain evidence="8 9">IHI A82</strain>
    </source>
</reference>
<name>A0A439CS55_9PEZI</name>
<gene>
    <name evidence="8" type="ORF">EKO27_g10086</name>
</gene>
<dbReference type="Gene3D" id="3.40.50.1240">
    <property type="entry name" value="Phosphoglycerate mutase-like"/>
    <property type="match status" value="1"/>
</dbReference>
<feature type="region of interest" description="Disordered" evidence="5">
    <location>
        <begin position="1"/>
        <end position="51"/>
    </location>
</feature>
<dbReference type="SMART" id="SM00855">
    <property type="entry name" value="PGAM"/>
    <property type="match status" value="1"/>
</dbReference>